<reference evidence="1" key="1">
    <citation type="submission" date="2023-07" db="EMBL/GenBank/DDBJ databases">
        <title>The genome sequence of Rhodocytophaga aerolata KACC 12507.</title>
        <authorList>
            <person name="Zhang X."/>
        </authorList>
    </citation>
    <scope>NUCLEOTIDE SEQUENCE</scope>
    <source>
        <strain evidence="1">KACC 12507</strain>
    </source>
</reference>
<name>A0ABT8RGH1_9BACT</name>
<proteinExistence type="predicted"/>
<protein>
    <recommendedName>
        <fullName evidence="3">DUF4595 domain-containing protein</fullName>
    </recommendedName>
</protein>
<evidence type="ECO:0008006" key="3">
    <source>
        <dbReference type="Google" id="ProtNLM"/>
    </source>
</evidence>
<dbReference type="EMBL" id="JAUKPO010000046">
    <property type="protein sequence ID" value="MDO1451199.1"/>
    <property type="molecule type" value="Genomic_DNA"/>
</dbReference>
<comment type="caution">
    <text evidence="1">The sequence shown here is derived from an EMBL/GenBank/DDBJ whole genome shotgun (WGS) entry which is preliminary data.</text>
</comment>
<dbReference type="RefSeq" id="WP_302041998.1">
    <property type="nucleotide sequence ID" value="NZ_JAUKPO010000046.1"/>
</dbReference>
<dbReference type="Proteomes" id="UP001168528">
    <property type="component" value="Unassembled WGS sequence"/>
</dbReference>
<sequence>MSSKTNSLFIALYLLSLTFLTSCEKDDQGARIAQTTPACRLTKIYNPDKPTDYTIYKYDNEGKLTQAISYYEGQEDMVMNYEYNPQDQLTKHIVKNNRYWDNGRQTTKGEVTTLEYNQKGQIAKYVQLNSIPYNEISYQSKIETTCEYDLEGNRTKNLQVTSNSTTYHTSTFTSIFTYQDGNCIKAQFGQGAPSEFITEYEYYLDMENKQRSFSQSYYYSSLSSMTPSKNMMKKMTASFTQYPTSNYTIENSYQYNTEGFATTQTIVQKTQNGSATLTTIAEYECR</sequence>
<gene>
    <name evidence="1" type="ORF">Q0590_33305</name>
</gene>
<keyword evidence="2" id="KW-1185">Reference proteome</keyword>
<dbReference type="PROSITE" id="PS51257">
    <property type="entry name" value="PROKAR_LIPOPROTEIN"/>
    <property type="match status" value="1"/>
</dbReference>
<accession>A0ABT8RGH1</accession>
<organism evidence="1 2">
    <name type="scientific">Rhodocytophaga aerolata</name>
    <dbReference type="NCBI Taxonomy" id="455078"/>
    <lineage>
        <taxon>Bacteria</taxon>
        <taxon>Pseudomonadati</taxon>
        <taxon>Bacteroidota</taxon>
        <taxon>Cytophagia</taxon>
        <taxon>Cytophagales</taxon>
        <taxon>Rhodocytophagaceae</taxon>
        <taxon>Rhodocytophaga</taxon>
    </lineage>
</organism>
<evidence type="ECO:0000313" key="1">
    <source>
        <dbReference type="EMBL" id="MDO1451199.1"/>
    </source>
</evidence>
<evidence type="ECO:0000313" key="2">
    <source>
        <dbReference type="Proteomes" id="UP001168528"/>
    </source>
</evidence>